<sequence length="151" mass="16859">MAAFFRVDHRLKLQRKSFELERDEITENARKNREDKTARAALDPSTKPSTDLKSARNAKRRWAVGVGSRDSAAFTGVPWVANADVMNGSCHPVTDVHVIFAGELLRDEVGDQDDSEPINSDPSGIFHGTEESTRTFHRDALMSGENVHLRL</sequence>
<comment type="caution">
    <text evidence="2">The sequence shown here is derived from an EMBL/GenBank/DDBJ whole genome shotgun (WGS) entry which is preliminary data.</text>
</comment>
<feature type="compositionally biased region" description="Basic and acidic residues" evidence="1">
    <location>
        <begin position="23"/>
        <end position="38"/>
    </location>
</feature>
<dbReference type="RefSeq" id="WP_209996403.1">
    <property type="nucleotide sequence ID" value="NZ_BAAAJY010000007.1"/>
</dbReference>
<evidence type="ECO:0000313" key="3">
    <source>
        <dbReference type="Proteomes" id="UP001296993"/>
    </source>
</evidence>
<dbReference type="EMBL" id="JAGIOF010000001">
    <property type="protein sequence ID" value="MBP2385553.1"/>
    <property type="molecule type" value="Genomic_DNA"/>
</dbReference>
<proteinExistence type="predicted"/>
<evidence type="ECO:0000256" key="1">
    <source>
        <dbReference type="SAM" id="MobiDB-lite"/>
    </source>
</evidence>
<accession>A0ABS4XBC1</accession>
<evidence type="ECO:0000313" key="2">
    <source>
        <dbReference type="EMBL" id="MBP2385553.1"/>
    </source>
</evidence>
<dbReference type="Proteomes" id="UP001296993">
    <property type="component" value="Unassembled WGS sequence"/>
</dbReference>
<gene>
    <name evidence="2" type="ORF">JOF47_001064</name>
</gene>
<protein>
    <submittedName>
        <fullName evidence="2">Uncharacterized protein</fullName>
    </submittedName>
</protein>
<feature type="region of interest" description="Disordered" evidence="1">
    <location>
        <begin position="23"/>
        <end position="56"/>
    </location>
</feature>
<name>A0ABS4XBC1_9MICC</name>
<keyword evidence="3" id="KW-1185">Reference proteome</keyword>
<reference evidence="2 3" key="1">
    <citation type="submission" date="2021-03" db="EMBL/GenBank/DDBJ databases">
        <title>Sequencing the genomes of 1000 actinobacteria strains.</title>
        <authorList>
            <person name="Klenk H.-P."/>
        </authorList>
    </citation>
    <scope>NUCLEOTIDE SEQUENCE [LARGE SCALE GENOMIC DNA]</scope>
    <source>
        <strain evidence="2 3">DSM 15797</strain>
    </source>
</reference>
<organism evidence="2 3">
    <name type="scientific">Paeniglutamicibacter kerguelensis</name>
    <dbReference type="NCBI Taxonomy" id="254788"/>
    <lineage>
        <taxon>Bacteria</taxon>
        <taxon>Bacillati</taxon>
        <taxon>Actinomycetota</taxon>
        <taxon>Actinomycetes</taxon>
        <taxon>Micrococcales</taxon>
        <taxon>Micrococcaceae</taxon>
        <taxon>Paeniglutamicibacter</taxon>
    </lineage>
</organism>